<comment type="subcellular location">
    <subcellularLocation>
        <location evidence="1">Cytoplasm</location>
    </subcellularLocation>
</comment>
<accession>A0ABT4M7Y0</accession>
<gene>
    <name evidence="5" type="ORF">O4220_00850</name>
</gene>
<comment type="similarity">
    <text evidence="2">Belongs to the EspG family.</text>
</comment>
<evidence type="ECO:0000256" key="2">
    <source>
        <dbReference type="ARBA" id="ARBA00006411"/>
    </source>
</evidence>
<evidence type="ECO:0000313" key="6">
    <source>
        <dbReference type="Proteomes" id="UP001081071"/>
    </source>
</evidence>
<evidence type="ECO:0000313" key="5">
    <source>
        <dbReference type="EMBL" id="MCZ4517043.1"/>
    </source>
</evidence>
<name>A0ABT4M7Y0_9NOCA</name>
<organism evidence="5 6">
    <name type="scientific">Rhodococcus ruber</name>
    <dbReference type="NCBI Taxonomy" id="1830"/>
    <lineage>
        <taxon>Bacteria</taxon>
        <taxon>Bacillati</taxon>
        <taxon>Actinomycetota</taxon>
        <taxon>Actinomycetes</taxon>
        <taxon>Mycobacteriales</taxon>
        <taxon>Nocardiaceae</taxon>
        <taxon>Rhodococcus</taxon>
    </lineage>
</organism>
<evidence type="ECO:0000256" key="3">
    <source>
        <dbReference type="ARBA" id="ARBA00022490"/>
    </source>
</evidence>
<dbReference type="EMBL" id="JAPWIJ010000001">
    <property type="protein sequence ID" value="MCZ4517043.1"/>
    <property type="molecule type" value="Genomic_DNA"/>
</dbReference>
<dbReference type="InterPro" id="IPR025734">
    <property type="entry name" value="EspG"/>
</dbReference>
<evidence type="ECO:0000256" key="1">
    <source>
        <dbReference type="ARBA" id="ARBA00004496"/>
    </source>
</evidence>
<keyword evidence="4" id="KW-0143">Chaperone</keyword>
<comment type="caution">
    <text evidence="5">The sequence shown here is derived from an EMBL/GenBank/DDBJ whole genome shotgun (WGS) entry which is preliminary data.</text>
</comment>
<dbReference type="Proteomes" id="UP001081071">
    <property type="component" value="Unassembled WGS sequence"/>
</dbReference>
<dbReference type="Pfam" id="PF14011">
    <property type="entry name" value="ESX-1_EspG"/>
    <property type="match status" value="1"/>
</dbReference>
<sequence length="274" mass="29092">MIDLGTVPVGHTLPNAALGVDEMDFLVDELSIVELPVVLDVFPRFDDVAARDRALGRGRDALDNVGLITGSRVHEDLQQWMRVLEQPHWYVSARVFAVENDESAPTTRICVASDDRITVSAVRRDDIVTIRVIHGDPARDLAATIGSATPFDPGHINAPTALLAEALDAAPSDVGSTASRLGRIGIADDRASALASAMATCAGRTEITAVAPRHGTRHVAGRPVALFDTRAGRIVATSTLAADGTSWSSLTGATDRKVTAALTELIESAREYRV</sequence>
<keyword evidence="3" id="KW-0963">Cytoplasm</keyword>
<dbReference type="RefSeq" id="WP_269601667.1">
    <property type="nucleotide sequence ID" value="NZ_JAPWIJ010000001.1"/>
</dbReference>
<proteinExistence type="inferred from homology"/>
<keyword evidence="6" id="KW-1185">Reference proteome</keyword>
<protein>
    <submittedName>
        <fullName evidence="5">ESX secretion-associated protein EspG</fullName>
    </submittedName>
</protein>
<reference evidence="5" key="1">
    <citation type="submission" date="2022-12" db="EMBL/GenBank/DDBJ databases">
        <authorList>
            <person name="Krivoruchko A.V."/>
            <person name="Elkin A."/>
        </authorList>
    </citation>
    <scope>NUCLEOTIDE SEQUENCE</scope>
    <source>
        <strain evidence="5">IEGM 1391</strain>
    </source>
</reference>
<evidence type="ECO:0000256" key="4">
    <source>
        <dbReference type="ARBA" id="ARBA00023186"/>
    </source>
</evidence>